<evidence type="ECO:0008006" key="4">
    <source>
        <dbReference type="Google" id="ProtNLM"/>
    </source>
</evidence>
<dbReference type="Gene3D" id="2.160.20.10">
    <property type="entry name" value="Single-stranded right-handed beta-helix, Pectin lyase-like"/>
    <property type="match status" value="1"/>
</dbReference>
<dbReference type="AlphaFoldDB" id="A0A0H3AHS3"/>
<dbReference type="PANTHER" id="PTHR31736">
    <property type="match status" value="1"/>
</dbReference>
<dbReference type="KEGG" id="vco:VC0395_A0454"/>
<dbReference type="InterPro" id="IPR011050">
    <property type="entry name" value="Pectin_lyase_fold/virulence"/>
</dbReference>
<dbReference type="EMBL" id="CP000627">
    <property type="protein sequence ID" value="ABQ19847.1"/>
    <property type="molecule type" value="Genomic_DNA"/>
</dbReference>
<dbReference type="eggNOG" id="COG5434">
    <property type="taxonomic scope" value="Bacteria"/>
</dbReference>
<dbReference type="Proteomes" id="UP000000249">
    <property type="component" value="Chromosome 1"/>
</dbReference>
<proteinExistence type="predicted"/>
<dbReference type="SUPFAM" id="SSF51126">
    <property type="entry name" value="Pectin lyase-like"/>
    <property type="match status" value="1"/>
</dbReference>
<evidence type="ECO:0000313" key="3">
    <source>
        <dbReference type="Proteomes" id="UP000000249"/>
    </source>
</evidence>
<dbReference type="SMART" id="SM00710">
    <property type="entry name" value="PbH1"/>
    <property type="match status" value="6"/>
</dbReference>
<name>A0A0H3AHS3_VIBC3</name>
<reference evidence="2 3" key="1">
    <citation type="submission" date="2007-03" db="EMBL/GenBank/DDBJ databases">
        <authorList>
            <person name="Heidelberg J."/>
        </authorList>
    </citation>
    <scope>NUCLEOTIDE SEQUENCE [LARGE SCALE GENOMIC DNA]</scope>
    <source>
        <strain evidence="3">ATCC 39541 / Classical Ogawa 395 / O395</strain>
    </source>
</reference>
<evidence type="ECO:0000256" key="1">
    <source>
        <dbReference type="ARBA" id="ARBA00023157"/>
    </source>
</evidence>
<organism evidence="2 3">
    <name type="scientific">Vibrio cholerae serotype O1 (strain ATCC 39541 / Classical Ogawa 395 / O395)</name>
    <dbReference type="NCBI Taxonomy" id="345073"/>
    <lineage>
        <taxon>Bacteria</taxon>
        <taxon>Pseudomonadati</taxon>
        <taxon>Pseudomonadota</taxon>
        <taxon>Gammaproteobacteria</taxon>
        <taxon>Vibrionales</taxon>
        <taxon>Vibrionaceae</taxon>
        <taxon>Vibrio</taxon>
    </lineage>
</organism>
<dbReference type="InterPro" id="IPR012334">
    <property type="entry name" value="Pectin_lyas_fold"/>
</dbReference>
<dbReference type="PANTHER" id="PTHR31736:SF19">
    <property type="entry name" value="PECTIN LYASE SUPERFAMILY PROTEIN-RELATED"/>
    <property type="match status" value="1"/>
</dbReference>
<keyword evidence="1" id="KW-1015">Disulfide bond</keyword>
<sequence>MLLYLNQFNKEGGILRYIFISLVLFSPAIFSEVNSHNVIEYGAIANDGEDDSNAFQHALNQLNNGDALIIPTGEYQICKTLYLKEKNNIEIIGSINSKLKKCRSFNGEYLLHITYTQNLKIQGLSFEGLNNGDLKPLWGEQGVYLGSTKGTLVVQNQFARFGDAALRMTTASQDHSIPPGSMAIKVSHNHFEDCAQVTTTQATAGTEMHGTQDIIIDNNQFNACKLKLSARADTRGAKVINNQFENINGTSNEVSYYSDVYYSGNTFLNINGFAINIYPNSRTEQNVQWGNISIIGNTFDAIQQGIRLQSFSINDPNNQSIKNIQISDNTFENIYFGNEIESQYKAIIRTNSQDNLVSFEHVNITGNQYQLTPYSKFISIDHKSKLINIQNNERIYSDHYYIQHFIKD</sequence>
<dbReference type="InterPro" id="IPR006626">
    <property type="entry name" value="PbH1"/>
</dbReference>
<dbReference type="RefSeq" id="WP_000928231.1">
    <property type="nucleotide sequence ID" value="NC_009457.1"/>
</dbReference>
<dbReference type="KEGG" id="vcr:VC395_0945"/>
<evidence type="ECO:0000313" key="2">
    <source>
        <dbReference type="EMBL" id="ABQ19847.1"/>
    </source>
</evidence>
<accession>A0A0H3AHS3</accession>
<dbReference type="PATRIC" id="fig|345073.21.peg.914"/>
<gene>
    <name evidence="2" type="ordered locus">VC0395_A0454</name>
</gene>
<protein>
    <recommendedName>
        <fullName evidence="4">Pectate lyase superfamily protein domain-containing protein</fullName>
    </recommendedName>
</protein>
<dbReference type="OrthoDB" id="5871643at2"/>